<reference evidence="1 2" key="1">
    <citation type="submission" date="2017-07" db="EMBL/GenBank/DDBJ databases">
        <title>A draft genome sequence of Komagataeibacter sp. T5K1.</title>
        <authorList>
            <person name="Skraban J."/>
            <person name="Cleenwerck I."/>
            <person name="Vandamme P."/>
            <person name="Trcek J."/>
        </authorList>
    </citation>
    <scope>NUCLEOTIDE SEQUENCE [LARGE SCALE GENOMIC DNA]</scope>
    <source>
        <strain evidence="1 2">T5K1</strain>
    </source>
</reference>
<dbReference type="AlphaFoldDB" id="A0A318Q8P8"/>
<comment type="caution">
    <text evidence="1">The sequence shown here is derived from an EMBL/GenBank/DDBJ whole genome shotgun (WGS) entry which is preliminary data.</text>
</comment>
<proteinExistence type="predicted"/>
<protein>
    <submittedName>
        <fullName evidence="1">Uncharacterized protein</fullName>
    </submittedName>
</protein>
<dbReference type="EMBL" id="NOXG01000014">
    <property type="protein sequence ID" value="PYD75120.1"/>
    <property type="molecule type" value="Genomic_DNA"/>
</dbReference>
<evidence type="ECO:0000313" key="1">
    <source>
        <dbReference type="EMBL" id="PYD75120.1"/>
    </source>
</evidence>
<name>A0A318Q8P8_9PROT</name>
<gene>
    <name evidence="1" type="ORF">CFR71_10935</name>
</gene>
<accession>A0A318Q8P8</accession>
<dbReference type="Proteomes" id="UP000247609">
    <property type="component" value="Unassembled WGS sequence"/>
</dbReference>
<dbReference type="RefSeq" id="WP_110531053.1">
    <property type="nucleotide sequence ID" value="NZ_NOXG01000014.1"/>
</dbReference>
<evidence type="ECO:0000313" key="2">
    <source>
        <dbReference type="Proteomes" id="UP000247609"/>
    </source>
</evidence>
<organism evidence="1 2">
    <name type="scientific">Novacetimonas pomaceti</name>
    <dbReference type="NCBI Taxonomy" id="2021998"/>
    <lineage>
        <taxon>Bacteria</taxon>
        <taxon>Pseudomonadati</taxon>
        <taxon>Pseudomonadota</taxon>
        <taxon>Alphaproteobacteria</taxon>
        <taxon>Acetobacterales</taxon>
        <taxon>Acetobacteraceae</taxon>
        <taxon>Novacetimonas</taxon>
    </lineage>
</organism>
<sequence>MKSFTKNFHDFSGLSELPFQTASETASASGVDIGKKWMPACGGPEPLPFGMAMMAWDQPSCRISRRDGQET</sequence>